<protein>
    <submittedName>
        <fullName evidence="4">SCP-domain-containing protein</fullName>
    </submittedName>
</protein>
<dbReference type="RefSeq" id="XP_040747326.1">
    <property type="nucleotide sequence ID" value="XM_040886094.1"/>
</dbReference>
<dbReference type="AlphaFoldDB" id="A0A1Y1WL79"/>
<feature type="compositionally biased region" description="Polar residues" evidence="1">
    <location>
        <begin position="101"/>
        <end position="117"/>
    </location>
</feature>
<dbReference type="EMBL" id="MCFD01000001">
    <property type="protein sequence ID" value="ORX74115.1"/>
    <property type="molecule type" value="Genomic_DNA"/>
</dbReference>
<accession>A0A1Y1WL79</accession>
<keyword evidence="2" id="KW-0732">Signal</keyword>
<dbReference type="Proteomes" id="UP000193922">
    <property type="component" value="Unassembled WGS sequence"/>
</dbReference>
<name>A0A1Y1WL79_9FUNG</name>
<evidence type="ECO:0000256" key="1">
    <source>
        <dbReference type="SAM" id="MobiDB-lite"/>
    </source>
</evidence>
<proteinExistence type="predicted"/>
<organism evidence="4 5">
    <name type="scientific">Linderina pennispora</name>
    <dbReference type="NCBI Taxonomy" id="61395"/>
    <lineage>
        <taxon>Eukaryota</taxon>
        <taxon>Fungi</taxon>
        <taxon>Fungi incertae sedis</taxon>
        <taxon>Zoopagomycota</taxon>
        <taxon>Kickxellomycotina</taxon>
        <taxon>Kickxellomycetes</taxon>
        <taxon>Kickxellales</taxon>
        <taxon>Kickxellaceae</taxon>
        <taxon>Linderina</taxon>
    </lineage>
</organism>
<keyword evidence="5" id="KW-1185">Reference proteome</keyword>
<evidence type="ECO:0000313" key="4">
    <source>
        <dbReference type="EMBL" id="ORX74115.1"/>
    </source>
</evidence>
<dbReference type="GeneID" id="63802742"/>
<dbReference type="InterPro" id="IPR014044">
    <property type="entry name" value="CAP_dom"/>
</dbReference>
<feature type="region of interest" description="Disordered" evidence="1">
    <location>
        <begin position="86"/>
        <end position="135"/>
    </location>
</feature>
<dbReference type="PANTHER" id="PTHR31157">
    <property type="entry name" value="SCP DOMAIN-CONTAINING PROTEIN"/>
    <property type="match status" value="1"/>
</dbReference>
<evidence type="ECO:0000256" key="2">
    <source>
        <dbReference type="SAM" id="SignalP"/>
    </source>
</evidence>
<sequence>MPSIYQAVLLFLGVALAAPVADRDQVNVLGKKSFNPYPSGPSTQFGVPSTRFQWAPMPAAAPKQPSHLPVQMPSDLLVMNWQNQMNQFGNSGRTGQPLPPSMNTNQPSAATNPSSQPIKAPLDGSSTGAQGSYSGSGWQEQMLQLVNAERARYGKQPLRLDAGLSSAAQAHSDYQSSIRTMTHNNPNGDIMQRISPYVSGARSAAENVAFNQRSVEQVMQSWIQSPGHHTNIIGDYNAVGFGQRDWYWTQQFASL</sequence>
<dbReference type="CDD" id="cd05379">
    <property type="entry name" value="CAP_bacterial"/>
    <property type="match status" value="1"/>
</dbReference>
<feature type="domain" description="SCP" evidence="3">
    <location>
        <begin position="143"/>
        <end position="242"/>
    </location>
</feature>
<dbReference type="STRING" id="61395.A0A1Y1WL79"/>
<evidence type="ECO:0000313" key="5">
    <source>
        <dbReference type="Proteomes" id="UP000193922"/>
    </source>
</evidence>
<dbReference type="Gene3D" id="3.40.33.10">
    <property type="entry name" value="CAP"/>
    <property type="match status" value="1"/>
</dbReference>
<feature type="signal peptide" evidence="2">
    <location>
        <begin position="1"/>
        <end position="17"/>
    </location>
</feature>
<feature type="chain" id="PRO_5013254293" evidence="2">
    <location>
        <begin position="18"/>
        <end position="255"/>
    </location>
</feature>
<feature type="compositionally biased region" description="Polar residues" evidence="1">
    <location>
        <begin position="124"/>
        <end position="135"/>
    </location>
</feature>
<dbReference type="SUPFAM" id="SSF55797">
    <property type="entry name" value="PR-1-like"/>
    <property type="match status" value="1"/>
</dbReference>
<dbReference type="Pfam" id="PF00188">
    <property type="entry name" value="CAP"/>
    <property type="match status" value="1"/>
</dbReference>
<dbReference type="OrthoDB" id="568194at2759"/>
<gene>
    <name evidence="4" type="ORF">DL89DRAFT_264077</name>
</gene>
<comment type="caution">
    <text evidence="4">The sequence shown here is derived from an EMBL/GenBank/DDBJ whole genome shotgun (WGS) entry which is preliminary data.</text>
</comment>
<evidence type="ECO:0000259" key="3">
    <source>
        <dbReference type="Pfam" id="PF00188"/>
    </source>
</evidence>
<dbReference type="PANTHER" id="PTHR31157:SF1">
    <property type="entry name" value="SCP DOMAIN-CONTAINING PROTEIN"/>
    <property type="match status" value="1"/>
</dbReference>
<dbReference type="InterPro" id="IPR035940">
    <property type="entry name" value="CAP_sf"/>
</dbReference>
<reference evidence="4 5" key="1">
    <citation type="submission" date="2016-07" db="EMBL/GenBank/DDBJ databases">
        <title>Pervasive Adenine N6-methylation of Active Genes in Fungi.</title>
        <authorList>
            <consortium name="DOE Joint Genome Institute"/>
            <person name="Mondo S.J."/>
            <person name="Dannebaum R.O."/>
            <person name="Kuo R.C."/>
            <person name="Labutti K."/>
            <person name="Haridas S."/>
            <person name="Kuo A."/>
            <person name="Salamov A."/>
            <person name="Ahrendt S.R."/>
            <person name="Lipzen A."/>
            <person name="Sullivan W."/>
            <person name="Andreopoulos W.B."/>
            <person name="Clum A."/>
            <person name="Lindquist E."/>
            <person name="Daum C."/>
            <person name="Ramamoorthy G.K."/>
            <person name="Gryganskyi A."/>
            <person name="Culley D."/>
            <person name="Magnuson J.K."/>
            <person name="James T.Y."/>
            <person name="O'Malley M.A."/>
            <person name="Stajich J.E."/>
            <person name="Spatafora J.W."/>
            <person name="Visel A."/>
            <person name="Grigoriev I.V."/>
        </authorList>
    </citation>
    <scope>NUCLEOTIDE SEQUENCE [LARGE SCALE GENOMIC DNA]</scope>
    <source>
        <strain evidence="4 5">ATCC 12442</strain>
    </source>
</reference>